<evidence type="ECO:0000256" key="7">
    <source>
        <dbReference type="RuleBase" id="RU003942"/>
    </source>
</evidence>
<gene>
    <name evidence="9" type="ORF">FDO65_15850</name>
</gene>
<evidence type="ECO:0000256" key="5">
    <source>
        <dbReference type="ARBA" id="ARBA00022989"/>
    </source>
</evidence>
<dbReference type="RefSeq" id="WP_137450613.1">
    <property type="nucleotide sequence ID" value="NZ_SZZH01000003.1"/>
</dbReference>
<keyword evidence="4 7" id="KW-0812">Transmembrane</keyword>
<organism evidence="9 10">
    <name type="scientific">Nakamurella flava</name>
    <dbReference type="NCBI Taxonomy" id="2576308"/>
    <lineage>
        <taxon>Bacteria</taxon>
        <taxon>Bacillati</taxon>
        <taxon>Actinomycetota</taxon>
        <taxon>Actinomycetes</taxon>
        <taxon>Nakamurellales</taxon>
        <taxon>Nakamurellaceae</taxon>
        <taxon>Nakamurella</taxon>
    </lineage>
</organism>
<dbReference type="InterPro" id="IPR045324">
    <property type="entry name" value="Small_multidrug_res"/>
</dbReference>
<evidence type="ECO:0000256" key="8">
    <source>
        <dbReference type="SAM" id="Phobius"/>
    </source>
</evidence>
<comment type="subcellular location">
    <subcellularLocation>
        <location evidence="1 7">Cell membrane</location>
        <topology evidence="1 7">Multi-pass membrane protein</topology>
    </subcellularLocation>
</comment>
<dbReference type="PANTHER" id="PTHR30561:SF1">
    <property type="entry name" value="MULTIDRUG TRANSPORTER EMRE"/>
    <property type="match status" value="1"/>
</dbReference>
<evidence type="ECO:0000256" key="3">
    <source>
        <dbReference type="ARBA" id="ARBA00022475"/>
    </source>
</evidence>
<evidence type="ECO:0000256" key="6">
    <source>
        <dbReference type="ARBA" id="ARBA00023136"/>
    </source>
</evidence>
<dbReference type="Proteomes" id="UP000306985">
    <property type="component" value="Unassembled WGS sequence"/>
</dbReference>
<dbReference type="AlphaFoldDB" id="A0A4U6QFY4"/>
<keyword evidence="6 8" id="KW-0472">Membrane</keyword>
<evidence type="ECO:0000256" key="2">
    <source>
        <dbReference type="ARBA" id="ARBA00022448"/>
    </source>
</evidence>
<evidence type="ECO:0000313" key="9">
    <source>
        <dbReference type="EMBL" id="TKV58952.1"/>
    </source>
</evidence>
<feature type="transmembrane region" description="Helical" evidence="8">
    <location>
        <begin position="57"/>
        <end position="79"/>
    </location>
</feature>
<proteinExistence type="inferred from homology"/>
<dbReference type="GO" id="GO:0005886">
    <property type="term" value="C:plasma membrane"/>
    <property type="evidence" value="ECO:0007669"/>
    <property type="project" value="UniProtKB-SubCell"/>
</dbReference>
<reference evidence="9 10" key="1">
    <citation type="submission" date="2019-05" db="EMBL/GenBank/DDBJ databases">
        <title>Nakamurella sp. N5BH11, whole genome shotgun sequence.</title>
        <authorList>
            <person name="Tuo L."/>
        </authorList>
    </citation>
    <scope>NUCLEOTIDE SEQUENCE [LARGE SCALE GENOMIC DNA]</scope>
    <source>
        <strain evidence="9 10">N5BH11</strain>
    </source>
</reference>
<keyword evidence="3" id="KW-1003">Cell membrane</keyword>
<sequence length="107" mass="10843">MVWWFLVGAIVSEVTATVSLKLSDGFSRLLPSVLVVVGYGAAFVLLALVLKRGMPLGLAYGIWAAAGVALVALVGAIFLGEGLSGIQIVGLVLVAGGVLALELGAQH</sequence>
<evidence type="ECO:0000256" key="1">
    <source>
        <dbReference type="ARBA" id="ARBA00004651"/>
    </source>
</evidence>
<dbReference type="InterPro" id="IPR037185">
    <property type="entry name" value="EmrE-like"/>
</dbReference>
<evidence type="ECO:0000256" key="4">
    <source>
        <dbReference type="ARBA" id="ARBA00022692"/>
    </source>
</evidence>
<dbReference type="PANTHER" id="PTHR30561">
    <property type="entry name" value="SMR FAMILY PROTON-DEPENDENT DRUG EFFLUX TRANSPORTER SUGE"/>
    <property type="match status" value="1"/>
</dbReference>
<accession>A0A4U6QFY4</accession>
<feature type="transmembrane region" description="Helical" evidence="8">
    <location>
        <begin position="85"/>
        <end position="105"/>
    </location>
</feature>
<comment type="caution">
    <text evidence="9">The sequence shown here is derived from an EMBL/GenBank/DDBJ whole genome shotgun (WGS) entry which is preliminary data.</text>
</comment>
<keyword evidence="2" id="KW-0813">Transport</keyword>
<protein>
    <submittedName>
        <fullName evidence="9">Multidrug efflux SMR transporter</fullName>
    </submittedName>
</protein>
<name>A0A4U6QFY4_9ACTN</name>
<dbReference type="Gene3D" id="1.10.3730.20">
    <property type="match status" value="1"/>
</dbReference>
<dbReference type="GO" id="GO:0022857">
    <property type="term" value="F:transmembrane transporter activity"/>
    <property type="evidence" value="ECO:0007669"/>
    <property type="project" value="InterPro"/>
</dbReference>
<evidence type="ECO:0000313" key="10">
    <source>
        <dbReference type="Proteomes" id="UP000306985"/>
    </source>
</evidence>
<comment type="similarity">
    <text evidence="7">Belongs to the drug/metabolite transporter (DMT) superfamily. Small multidrug resistance (SMR) (TC 2.A.7.1) family.</text>
</comment>
<feature type="transmembrane region" description="Helical" evidence="8">
    <location>
        <begin position="32"/>
        <end position="50"/>
    </location>
</feature>
<dbReference type="OrthoDB" id="21828at2"/>
<keyword evidence="10" id="KW-1185">Reference proteome</keyword>
<keyword evidence="5 8" id="KW-1133">Transmembrane helix</keyword>
<dbReference type="SUPFAM" id="SSF103481">
    <property type="entry name" value="Multidrug resistance efflux transporter EmrE"/>
    <property type="match status" value="1"/>
</dbReference>
<dbReference type="InterPro" id="IPR000390">
    <property type="entry name" value="Small_drug/metabolite_transptr"/>
</dbReference>
<dbReference type="EMBL" id="SZZH01000003">
    <property type="protein sequence ID" value="TKV58952.1"/>
    <property type="molecule type" value="Genomic_DNA"/>
</dbReference>
<dbReference type="Pfam" id="PF00893">
    <property type="entry name" value="Multi_Drug_Res"/>
    <property type="match status" value="1"/>
</dbReference>